<feature type="compositionally biased region" description="Pro residues" evidence="17">
    <location>
        <begin position="591"/>
        <end position="609"/>
    </location>
</feature>
<dbReference type="InterPro" id="IPR016135">
    <property type="entry name" value="UBQ-conjugating_enzyme/RWD"/>
</dbReference>
<dbReference type="Gene3D" id="3.30.40.10">
    <property type="entry name" value="Zinc/RING finger domain, C3HC4 (zinc finger)"/>
    <property type="match status" value="1"/>
</dbReference>
<dbReference type="Gene3D" id="3.10.110.10">
    <property type="entry name" value="Ubiquitin Conjugating Enzyme"/>
    <property type="match status" value="1"/>
</dbReference>
<dbReference type="FunFam" id="3.10.110.10:FF:000052">
    <property type="entry name" value="Putative e3 ubiquitin-protein ligase rnf25"/>
    <property type="match status" value="1"/>
</dbReference>
<evidence type="ECO:0000256" key="15">
    <source>
        <dbReference type="ARBA" id="ARBA00075535"/>
    </source>
</evidence>
<evidence type="ECO:0000256" key="10">
    <source>
        <dbReference type="ARBA" id="ARBA00022833"/>
    </source>
</evidence>
<keyword evidence="6" id="KW-0808">Transferase</keyword>
<evidence type="ECO:0000256" key="2">
    <source>
        <dbReference type="ARBA" id="ARBA00004496"/>
    </source>
</evidence>
<evidence type="ECO:0000256" key="9">
    <source>
        <dbReference type="ARBA" id="ARBA00022786"/>
    </source>
</evidence>
<comment type="function">
    <text evidence="11">E3 ubiquitin-protein ligase that plays a key role in the RNF14-RNF25 translation quality control pathway, a pathway that takes place when a ribosome has stalled during translation, and which promotes ubiquitination and degradation of translation factors on stalled ribosomes. Catalyzes ubiquitination of RPS27A in response to ribosome collisions, promoting activation of RNF14. RNF25 catalyzes ubiquitination of other ribosomal proteins on stalled ribosomes, such as RPL0, RPL1, RPL12, RPS13 and RPS17. Also involved in ubiquitination and degradation of stalled ETF1/eRF1. Independently of its function in the response to stalled ribosomes, mediates ubiquitination and subsequent proteasomal degradation of NKD2. May also stimulate transcription mediated by NF-kappa-B via its interaction with RELA/p65.</text>
</comment>
<evidence type="ECO:0000256" key="4">
    <source>
        <dbReference type="ARBA" id="ARBA00012483"/>
    </source>
</evidence>
<feature type="compositionally biased region" description="Gly residues" evidence="17">
    <location>
        <begin position="651"/>
        <end position="661"/>
    </location>
</feature>
<evidence type="ECO:0000259" key="18">
    <source>
        <dbReference type="PROSITE" id="PS50089"/>
    </source>
</evidence>
<gene>
    <name evidence="20" type="primary">RNF25</name>
</gene>
<dbReference type="InParanoid" id="A0A6I8PID5"/>
<name>A0A6I8PID5_ORNAN</name>
<evidence type="ECO:0000256" key="13">
    <source>
        <dbReference type="ARBA" id="ARBA00062899"/>
    </source>
</evidence>
<evidence type="ECO:0000256" key="7">
    <source>
        <dbReference type="ARBA" id="ARBA00022723"/>
    </source>
</evidence>
<evidence type="ECO:0000256" key="5">
    <source>
        <dbReference type="ARBA" id="ARBA00022490"/>
    </source>
</evidence>
<dbReference type="PROSITE" id="PS50908">
    <property type="entry name" value="RWD"/>
    <property type="match status" value="1"/>
</dbReference>
<dbReference type="GO" id="GO:0008270">
    <property type="term" value="F:zinc ion binding"/>
    <property type="evidence" value="ECO:0007669"/>
    <property type="project" value="UniProtKB-KW"/>
</dbReference>
<feature type="domain" description="RING-type" evidence="18">
    <location>
        <begin position="430"/>
        <end position="498"/>
    </location>
</feature>
<dbReference type="EC" id="2.3.2.27" evidence="4"/>
<dbReference type="InterPro" id="IPR001841">
    <property type="entry name" value="Znf_RING"/>
</dbReference>
<dbReference type="Ensembl" id="ENSOANT00000057852.1">
    <property type="protein sequence ID" value="ENSOANP00000053788.1"/>
    <property type="gene ID" value="ENSOANG00000043201.1"/>
</dbReference>
<dbReference type="Proteomes" id="UP000002279">
    <property type="component" value="Chromosome 1"/>
</dbReference>
<evidence type="ECO:0000256" key="17">
    <source>
        <dbReference type="SAM" id="MobiDB-lite"/>
    </source>
</evidence>
<comment type="subunit">
    <text evidence="13">Interacts with UBE2D2, and may also interact with UBE2E1 and UBE2E3. Interacts with RELA/p65.</text>
</comment>
<feature type="compositionally biased region" description="Pro residues" evidence="17">
    <location>
        <begin position="135"/>
        <end position="147"/>
    </location>
</feature>
<dbReference type="CDD" id="cd23818">
    <property type="entry name" value="RWD_RNF25"/>
    <property type="match status" value="1"/>
</dbReference>
<feature type="region of interest" description="Disordered" evidence="17">
    <location>
        <begin position="470"/>
        <end position="493"/>
    </location>
</feature>
<keyword evidence="8 16" id="KW-0863">Zinc-finger</keyword>
<dbReference type="Bgee" id="ENSOANG00000043201">
    <property type="expression patterns" value="Expressed in liver and 7 other cell types or tissues"/>
</dbReference>
<feature type="compositionally biased region" description="Low complexity" evidence="17">
    <location>
        <begin position="732"/>
        <end position="743"/>
    </location>
</feature>
<proteinExistence type="inferred from homology"/>
<evidence type="ECO:0000256" key="12">
    <source>
        <dbReference type="ARBA" id="ARBA00060737"/>
    </source>
</evidence>
<dbReference type="PANTHER" id="PTHR13198:SF4">
    <property type="entry name" value="E3 UBIQUITIN-PROTEIN LIGASE RNF25"/>
    <property type="match status" value="1"/>
</dbReference>
<feature type="compositionally biased region" description="Gly residues" evidence="17">
    <location>
        <begin position="712"/>
        <end position="723"/>
    </location>
</feature>
<dbReference type="OMA" id="HICQEID"/>
<dbReference type="GO" id="GO:0061630">
    <property type="term" value="F:ubiquitin protein ligase activity"/>
    <property type="evidence" value="ECO:0000318"/>
    <property type="project" value="GO_Central"/>
</dbReference>
<dbReference type="GO" id="GO:0072344">
    <property type="term" value="P:rescue of stalled ribosome"/>
    <property type="evidence" value="ECO:0000318"/>
    <property type="project" value="GO_Central"/>
</dbReference>
<evidence type="ECO:0000256" key="8">
    <source>
        <dbReference type="ARBA" id="ARBA00022771"/>
    </source>
</evidence>
<feature type="region of interest" description="Disordered" evidence="17">
    <location>
        <begin position="135"/>
        <end position="179"/>
    </location>
</feature>
<feature type="compositionally biased region" description="Pro residues" evidence="17">
    <location>
        <begin position="792"/>
        <end position="804"/>
    </location>
</feature>
<reference evidence="20" key="2">
    <citation type="submission" date="2025-08" db="UniProtKB">
        <authorList>
            <consortium name="Ensembl"/>
        </authorList>
    </citation>
    <scope>IDENTIFICATION</scope>
    <source>
        <strain evidence="20">Glennie</strain>
    </source>
</reference>
<dbReference type="PROSITE" id="PS50089">
    <property type="entry name" value="ZF_RING_2"/>
    <property type="match status" value="1"/>
</dbReference>
<feature type="compositionally biased region" description="Pro residues" evidence="17">
    <location>
        <begin position="222"/>
        <end position="241"/>
    </location>
</feature>
<feature type="compositionally biased region" description="Basic residues" evidence="17">
    <location>
        <begin position="685"/>
        <end position="694"/>
    </location>
</feature>
<feature type="compositionally biased region" description="Low complexity" evidence="17">
    <location>
        <begin position="805"/>
        <end position="815"/>
    </location>
</feature>
<evidence type="ECO:0000313" key="21">
    <source>
        <dbReference type="Proteomes" id="UP000002279"/>
    </source>
</evidence>
<evidence type="ECO:0000256" key="16">
    <source>
        <dbReference type="PROSITE-ProRule" id="PRU00175"/>
    </source>
</evidence>
<feature type="compositionally biased region" description="Pro residues" evidence="17">
    <location>
        <begin position="663"/>
        <end position="680"/>
    </location>
</feature>
<feature type="compositionally biased region" description="Low complexity" evidence="17">
    <location>
        <begin position="627"/>
        <end position="650"/>
    </location>
</feature>
<dbReference type="Pfam" id="PF13639">
    <property type="entry name" value="zf-RING_2"/>
    <property type="match status" value="1"/>
</dbReference>
<reference evidence="20" key="3">
    <citation type="submission" date="2025-09" db="UniProtKB">
        <authorList>
            <consortium name="Ensembl"/>
        </authorList>
    </citation>
    <scope>IDENTIFICATION</scope>
    <source>
        <strain evidence="20">Glennie</strain>
    </source>
</reference>
<evidence type="ECO:0000256" key="1">
    <source>
        <dbReference type="ARBA" id="ARBA00000900"/>
    </source>
</evidence>
<dbReference type="InterPro" id="IPR039133">
    <property type="entry name" value="RNF25"/>
</dbReference>
<keyword evidence="7" id="KW-0479">Metal-binding</keyword>
<evidence type="ECO:0000313" key="20">
    <source>
        <dbReference type="Ensembl" id="ENSOANP00000053788.1"/>
    </source>
</evidence>
<comment type="similarity">
    <text evidence="12">Belongs to the RNF25 family.</text>
</comment>
<dbReference type="SMART" id="SM00184">
    <property type="entry name" value="RING"/>
    <property type="match status" value="1"/>
</dbReference>
<evidence type="ECO:0000256" key="11">
    <source>
        <dbReference type="ARBA" id="ARBA00059811"/>
    </source>
</evidence>
<dbReference type="GO" id="GO:0005737">
    <property type="term" value="C:cytoplasm"/>
    <property type="evidence" value="ECO:0007669"/>
    <property type="project" value="UniProtKB-SubCell"/>
</dbReference>
<feature type="compositionally biased region" description="Pro residues" evidence="17">
    <location>
        <begin position="565"/>
        <end position="581"/>
    </location>
</feature>
<dbReference type="SMART" id="SM00591">
    <property type="entry name" value="RWD"/>
    <property type="match status" value="1"/>
</dbReference>
<accession>A0A6I8PID5</accession>
<evidence type="ECO:0000256" key="14">
    <source>
        <dbReference type="ARBA" id="ARBA00067354"/>
    </source>
</evidence>
<keyword evidence="21" id="KW-1185">Reference proteome</keyword>
<dbReference type="CDD" id="cd16470">
    <property type="entry name" value="RING-H2_RNF25"/>
    <property type="match status" value="1"/>
</dbReference>
<keyword evidence="9" id="KW-0833">Ubl conjugation pathway</keyword>
<feature type="compositionally biased region" description="Pro residues" evidence="17">
    <location>
        <begin position="168"/>
        <end position="179"/>
    </location>
</feature>
<keyword evidence="5" id="KW-0963">Cytoplasm</keyword>
<feature type="domain" description="RWD" evidence="19">
    <location>
        <begin position="313"/>
        <end position="423"/>
    </location>
</feature>
<evidence type="ECO:0000256" key="6">
    <source>
        <dbReference type="ARBA" id="ARBA00022679"/>
    </source>
</evidence>
<evidence type="ECO:0000256" key="3">
    <source>
        <dbReference type="ARBA" id="ARBA00004906"/>
    </source>
</evidence>
<comment type="subcellular location">
    <subcellularLocation>
        <location evidence="2">Cytoplasm</location>
    </subcellularLocation>
</comment>
<dbReference type="SUPFAM" id="SSF57850">
    <property type="entry name" value="RING/U-box"/>
    <property type="match status" value="1"/>
</dbReference>
<dbReference type="FunFam" id="3.30.40.10:FF:000215">
    <property type="entry name" value="E3 ubiquitin-protein ligase RNF25"/>
    <property type="match status" value="1"/>
</dbReference>
<dbReference type="GeneTree" id="ENSGT00390000001557"/>
<dbReference type="GO" id="GO:0005634">
    <property type="term" value="C:nucleus"/>
    <property type="evidence" value="ECO:0000318"/>
    <property type="project" value="GO_Central"/>
</dbReference>
<feature type="compositionally biased region" description="Pro residues" evidence="17">
    <location>
        <begin position="831"/>
        <end position="844"/>
    </location>
</feature>
<dbReference type="GO" id="GO:0006511">
    <property type="term" value="P:ubiquitin-dependent protein catabolic process"/>
    <property type="evidence" value="ECO:0000318"/>
    <property type="project" value="GO_Central"/>
</dbReference>
<protein>
    <recommendedName>
        <fullName evidence="14">E3 ubiquitin-protein ligase RNF25</fullName>
        <ecNumber evidence="4">2.3.2.27</ecNumber>
    </recommendedName>
    <alternativeName>
        <fullName evidence="15">RING finger protein 25</fullName>
    </alternativeName>
</protein>
<sequence>MRSLRPREGKSPVLGCRRVVEAGLEPTTWDSQAQTLATELLLALTPALSTLPGTKAPSLVIDSCLSLGDYLQWSRTASGTAADRPGRAPGPQRPRCLVTAPARCPRGPSCACAPRPFRPFSPPYPLLPARACAQLPPPPRPPAPAPAHPVLSTRPTHFSLPGHALPSLAPPPSAHAPPPSPAFLAALSLQPPHPCLPARACAPLPFPPHRLRMRAPSFPSFLPAPPVSPRPRLRSPPFPRLPRPAHARPFLPLLPPPPCLARACAPRGVGSGSGLRFRFRPGRPGEMAAAVSEAAEAAAAGPGAGDEDWVLPSEVEVLESIYLDELRVERGDGGSAAWEICVTLHPATAEDHDSQFVCLTLVLLVSPQYPDEAPEISIRNPRGLSDEQIHKISQTLSQVAEAGRGSAVLYELIEKGKEILTHNNVPHGQCVICLYGFQEKEAFTKTPCYHYFHCHCLARYIQHMEEEIRARREEEDRQQQQPPPAPDQGPAVQCPVCREPLAYDLAALRAAPPPQHPAEPYRPDADSLRRQRERQRLFRRQQRRGGIIDPEAERNRYFISLQQVRPPPSPGPGRRPPPPAPLRARLRTGPSPAPGPGPEPGPRSAPGPVPEKSLPRSRPGSSPAPDGSLSRSRARPGPAAVGPGPAPGSDGARGGGGGRGGLRPPPRPPPLLLSPPPPPSASRSRGARPRRGRPRGPPPGSRRRRRPAPRGAAGGGPAGGGRGAGRRDGRPLARPGVRAPAGRGDPRPARPRPPPQGAPHGPRGGGPGAGRGEGTPAPPELGLRAMGAVRGPRPPRLLLPPSARPGPGARAARPAPGAPRPGPGEIKSVGPAPPPLCSPRPAAPTTPAEGRGSSGGSPRSGRSTCPGTGPGKVHGSQGYGRATTVLPAKRPPGAPGWTAR</sequence>
<dbReference type="Pfam" id="PF05773">
    <property type="entry name" value="RWD"/>
    <property type="match status" value="1"/>
</dbReference>
<evidence type="ECO:0000259" key="19">
    <source>
        <dbReference type="PROSITE" id="PS50908"/>
    </source>
</evidence>
<organism evidence="20 21">
    <name type="scientific">Ornithorhynchus anatinus</name>
    <name type="common">Duckbill platypus</name>
    <dbReference type="NCBI Taxonomy" id="9258"/>
    <lineage>
        <taxon>Eukaryota</taxon>
        <taxon>Metazoa</taxon>
        <taxon>Chordata</taxon>
        <taxon>Craniata</taxon>
        <taxon>Vertebrata</taxon>
        <taxon>Euteleostomi</taxon>
        <taxon>Mammalia</taxon>
        <taxon>Monotremata</taxon>
        <taxon>Ornithorhynchidae</taxon>
        <taxon>Ornithorhynchus</taxon>
    </lineage>
</organism>
<comment type="pathway">
    <text evidence="3">Protein modification; protein ubiquitination.</text>
</comment>
<dbReference type="InterPro" id="IPR006575">
    <property type="entry name" value="RWD_dom"/>
</dbReference>
<keyword evidence="10" id="KW-0862">Zinc</keyword>
<reference evidence="20 21" key="1">
    <citation type="journal article" date="2008" name="Nature">
        <title>Genome analysis of the platypus reveals unique signatures of evolution.</title>
        <authorList>
            <person name="Warren W.C."/>
            <person name="Hillier L.W."/>
            <person name="Marshall Graves J.A."/>
            <person name="Birney E."/>
            <person name="Ponting C.P."/>
            <person name="Grutzner F."/>
            <person name="Belov K."/>
            <person name="Miller W."/>
            <person name="Clarke L."/>
            <person name="Chinwalla A.T."/>
            <person name="Yang S.P."/>
            <person name="Heger A."/>
            <person name="Locke D.P."/>
            <person name="Miethke P."/>
            <person name="Waters P.D."/>
            <person name="Veyrunes F."/>
            <person name="Fulton L."/>
            <person name="Fulton B."/>
            <person name="Graves T."/>
            <person name="Wallis J."/>
            <person name="Puente X.S."/>
            <person name="Lopez-Otin C."/>
            <person name="Ordonez G.R."/>
            <person name="Eichler E.E."/>
            <person name="Chen L."/>
            <person name="Cheng Z."/>
            <person name="Deakin J.E."/>
            <person name="Alsop A."/>
            <person name="Thompson K."/>
            <person name="Kirby P."/>
            <person name="Papenfuss A.T."/>
            <person name="Wakefield M.J."/>
            <person name="Olender T."/>
            <person name="Lancet D."/>
            <person name="Huttley G.A."/>
            <person name="Smit A.F."/>
            <person name="Pask A."/>
            <person name="Temple-Smith P."/>
            <person name="Batzer M.A."/>
            <person name="Walker J.A."/>
            <person name="Konkel M.K."/>
            <person name="Harris R.S."/>
            <person name="Whittington C.M."/>
            <person name="Wong E.S."/>
            <person name="Gemmell N.J."/>
            <person name="Buschiazzo E."/>
            <person name="Vargas Jentzsch I.M."/>
            <person name="Merkel A."/>
            <person name="Schmitz J."/>
            <person name="Zemann A."/>
            <person name="Churakov G."/>
            <person name="Kriegs J.O."/>
            <person name="Brosius J."/>
            <person name="Murchison E.P."/>
            <person name="Sachidanandam R."/>
            <person name="Smith C."/>
            <person name="Hannon G.J."/>
            <person name="Tsend-Ayush E."/>
            <person name="McMillan D."/>
            <person name="Attenborough R."/>
            <person name="Rens W."/>
            <person name="Ferguson-Smith M."/>
            <person name="Lefevre C.M."/>
            <person name="Sharp J.A."/>
            <person name="Nicholas K.R."/>
            <person name="Ray D.A."/>
            <person name="Kube M."/>
            <person name="Reinhardt R."/>
            <person name="Pringle T.H."/>
            <person name="Taylor J."/>
            <person name="Jones R.C."/>
            <person name="Nixon B."/>
            <person name="Dacheux J.L."/>
            <person name="Niwa H."/>
            <person name="Sekita Y."/>
            <person name="Huang X."/>
            <person name="Stark A."/>
            <person name="Kheradpour P."/>
            <person name="Kellis M."/>
            <person name="Flicek P."/>
            <person name="Chen Y."/>
            <person name="Webber C."/>
            <person name="Hardison R."/>
            <person name="Nelson J."/>
            <person name="Hallsworth-Pepin K."/>
            <person name="Delehaunty K."/>
            <person name="Markovic C."/>
            <person name="Minx P."/>
            <person name="Feng Y."/>
            <person name="Kremitzki C."/>
            <person name="Mitreva M."/>
            <person name="Glasscock J."/>
            <person name="Wylie T."/>
            <person name="Wohldmann P."/>
            <person name="Thiru P."/>
            <person name="Nhan M.N."/>
            <person name="Pohl C.S."/>
            <person name="Smith S.M."/>
            <person name="Hou S."/>
            <person name="Nefedov M."/>
            <person name="de Jong P.J."/>
            <person name="Renfree M.B."/>
            <person name="Mardis E.R."/>
            <person name="Wilson R.K."/>
        </authorList>
    </citation>
    <scope>NUCLEOTIDE SEQUENCE [LARGE SCALE GENOMIC DNA]</scope>
    <source>
        <strain evidence="20 21">Glennie</strain>
    </source>
</reference>
<dbReference type="InterPro" id="IPR013083">
    <property type="entry name" value="Znf_RING/FYVE/PHD"/>
</dbReference>
<dbReference type="AlphaFoldDB" id="A0A6I8PID5"/>
<feature type="region of interest" description="Disordered" evidence="17">
    <location>
        <begin position="221"/>
        <end position="241"/>
    </location>
</feature>
<feature type="region of interest" description="Disordered" evidence="17">
    <location>
        <begin position="562"/>
        <end position="900"/>
    </location>
</feature>
<dbReference type="SUPFAM" id="SSF54495">
    <property type="entry name" value="UBC-like"/>
    <property type="match status" value="1"/>
</dbReference>
<feature type="compositionally biased region" description="Gly residues" evidence="17">
    <location>
        <begin position="762"/>
        <end position="773"/>
    </location>
</feature>
<comment type="catalytic activity">
    <reaction evidence="1">
        <text>S-ubiquitinyl-[E2 ubiquitin-conjugating enzyme]-L-cysteine + [acceptor protein]-L-lysine = [E2 ubiquitin-conjugating enzyme]-L-cysteine + N(6)-ubiquitinyl-[acceptor protein]-L-lysine.</text>
        <dbReference type="EC" id="2.3.2.27"/>
    </reaction>
</comment>
<dbReference type="PANTHER" id="PTHR13198">
    <property type="entry name" value="RING FINGER PROTEIN 25"/>
    <property type="match status" value="1"/>
</dbReference>